<evidence type="ECO:0000259" key="1">
    <source>
        <dbReference type="Pfam" id="PF01425"/>
    </source>
</evidence>
<dbReference type="AlphaFoldDB" id="A0A9J9H9K7"/>
<dbReference type="InterPro" id="IPR036928">
    <property type="entry name" value="AS_sf"/>
</dbReference>
<gene>
    <name evidence="2" type="ordered locus">Swit_0887</name>
</gene>
<name>A0A9J9H9K7_RHIWR</name>
<dbReference type="KEGG" id="swi:Swit_0887"/>
<dbReference type="PANTHER" id="PTHR11895">
    <property type="entry name" value="TRANSAMIDASE"/>
    <property type="match status" value="1"/>
</dbReference>
<dbReference type="OrthoDB" id="7490557at2"/>
<protein>
    <submittedName>
        <fullName evidence="2">Amidase</fullName>
    </submittedName>
</protein>
<dbReference type="InterPro" id="IPR023631">
    <property type="entry name" value="Amidase_dom"/>
</dbReference>
<dbReference type="Pfam" id="PF01425">
    <property type="entry name" value="Amidase"/>
    <property type="match status" value="1"/>
</dbReference>
<reference evidence="2 3" key="1">
    <citation type="journal article" date="2010" name="J. Bacteriol.">
        <title>Genome sequence of the dioxin-mineralizing bacterium Sphingomonas wittichii RW1.</title>
        <authorList>
            <person name="Miller T.R."/>
            <person name="Delcher A.L."/>
            <person name="Salzberg S.L."/>
            <person name="Saunders E."/>
            <person name="Detter J.C."/>
            <person name="Halden R.U."/>
        </authorList>
    </citation>
    <scope>NUCLEOTIDE SEQUENCE [LARGE SCALE GENOMIC DNA]</scope>
    <source>
        <strain evidence="3">DSM 6014 / CCUG 31198 / JCM 15750 / NBRC 105917 / EY 4224 / RW1</strain>
    </source>
</reference>
<dbReference type="GO" id="GO:0003824">
    <property type="term" value="F:catalytic activity"/>
    <property type="evidence" value="ECO:0007669"/>
    <property type="project" value="InterPro"/>
</dbReference>
<keyword evidence="3" id="KW-1185">Reference proteome</keyword>
<accession>A0A9J9H9K7</accession>
<sequence>MPGKDGAVSARLSHVLDLIAAGAVPAERAYTHILAGTARGEARAADGRADRGEAIGALDGALVSVKAMLDVQGLLTDAGSATLRGRPPAASDSSVVSRLRSAGAVVVGTTQMTEFAFSAVGTNPNFPALGNPHDAERICGGSSSGAAVSVGGGLADIAIGSDTGGSLRIPAALCGLVGFKPTASRVPAAGSFPLSQTLDSIGPIARSVKLCALADSVLATGKASDVAAIGVDRFRLVVARGRLFEGCDQAVLDAFDGAIDHLRRSDVRISDGSLEPILDELARIDGLGTFPPVELAATLRSSGITDLAPVDPNTRSRIEAGSGLSAVDYLEMARLRRQLADGFERSMEDGEVYVVPTVPIVAPTTSSVSDPEQFRRINALLLRNPRVANLLDCPSISIPLPSRGLPVGMMLIGRRNADRHLLSIALRLEGILAQGDRLCREDGLGIAGEGRI</sequence>
<dbReference type="InterPro" id="IPR020556">
    <property type="entry name" value="Amidase_CS"/>
</dbReference>
<evidence type="ECO:0000313" key="2">
    <source>
        <dbReference type="EMBL" id="ABQ67254.1"/>
    </source>
</evidence>
<dbReference type="PANTHER" id="PTHR11895:SF176">
    <property type="entry name" value="AMIDASE AMID-RELATED"/>
    <property type="match status" value="1"/>
</dbReference>
<dbReference type="EMBL" id="CP000699">
    <property type="protein sequence ID" value="ABQ67254.1"/>
    <property type="molecule type" value="Genomic_DNA"/>
</dbReference>
<dbReference type="SUPFAM" id="SSF75304">
    <property type="entry name" value="Amidase signature (AS) enzymes"/>
    <property type="match status" value="1"/>
</dbReference>
<dbReference type="Proteomes" id="UP000001989">
    <property type="component" value="Chromosome"/>
</dbReference>
<dbReference type="InterPro" id="IPR000120">
    <property type="entry name" value="Amidase"/>
</dbReference>
<proteinExistence type="predicted"/>
<evidence type="ECO:0000313" key="3">
    <source>
        <dbReference type="Proteomes" id="UP000001989"/>
    </source>
</evidence>
<dbReference type="Gene3D" id="3.90.1300.10">
    <property type="entry name" value="Amidase signature (AS) domain"/>
    <property type="match status" value="1"/>
</dbReference>
<dbReference type="PROSITE" id="PS00571">
    <property type="entry name" value="AMIDASES"/>
    <property type="match status" value="1"/>
</dbReference>
<organism evidence="2 3">
    <name type="scientific">Rhizorhabdus wittichii (strain DSM 6014 / CCUG 31198 / JCM 15750 / NBRC 105917 / EY 4224 / RW1)</name>
    <name type="common">Sphingomonas wittichii</name>
    <dbReference type="NCBI Taxonomy" id="392499"/>
    <lineage>
        <taxon>Bacteria</taxon>
        <taxon>Pseudomonadati</taxon>
        <taxon>Pseudomonadota</taxon>
        <taxon>Alphaproteobacteria</taxon>
        <taxon>Sphingomonadales</taxon>
        <taxon>Sphingomonadaceae</taxon>
        <taxon>Rhizorhabdus</taxon>
    </lineage>
</organism>
<feature type="domain" description="Amidase" evidence="1">
    <location>
        <begin position="28"/>
        <end position="422"/>
    </location>
</feature>